<reference evidence="2" key="2">
    <citation type="submission" date="2015-01" db="EMBL/GenBank/DDBJ databases">
        <title>Evolutionary Origins and Diversification of the Mycorrhizal Mutualists.</title>
        <authorList>
            <consortium name="DOE Joint Genome Institute"/>
            <consortium name="Mycorrhizal Genomics Consortium"/>
            <person name="Kohler A."/>
            <person name="Kuo A."/>
            <person name="Nagy L.G."/>
            <person name="Floudas D."/>
            <person name="Copeland A."/>
            <person name="Barry K.W."/>
            <person name="Cichocki N."/>
            <person name="Veneault-Fourrey C."/>
            <person name="LaButti K."/>
            <person name="Lindquist E.A."/>
            <person name="Lipzen A."/>
            <person name="Lundell T."/>
            <person name="Morin E."/>
            <person name="Murat C."/>
            <person name="Riley R."/>
            <person name="Ohm R."/>
            <person name="Sun H."/>
            <person name="Tunlid A."/>
            <person name="Henrissat B."/>
            <person name="Grigoriev I.V."/>
            <person name="Hibbett D.S."/>
            <person name="Martin F."/>
        </authorList>
    </citation>
    <scope>NUCLEOTIDE SEQUENCE [LARGE SCALE GENOMIC DNA]</scope>
    <source>
        <strain evidence="2">F 1598</strain>
    </source>
</reference>
<name>A0A0C3BBF0_PILCF</name>
<dbReference type="STRING" id="765440.A0A0C3BBF0"/>
<dbReference type="Gene3D" id="2.60.40.420">
    <property type="entry name" value="Cupredoxins - blue copper proteins"/>
    <property type="match status" value="1"/>
</dbReference>
<keyword evidence="2" id="KW-1185">Reference proteome</keyword>
<evidence type="ECO:0000313" key="1">
    <source>
        <dbReference type="EMBL" id="KIM83598.1"/>
    </source>
</evidence>
<organism evidence="1 2">
    <name type="scientific">Piloderma croceum (strain F 1598)</name>
    <dbReference type="NCBI Taxonomy" id="765440"/>
    <lineage>
        <taxon>Eukaryota</taxon>
        <taxon>Fungi</taxon>
        <taxon>Dikarya</taxon>
        <taxon>Basidiomycota</taxon>
        <taxon>Agaricomycotina</taxon>
        <taxon>Agaricomycetes</taxon>
        <taxon>Agaricomycetidae</taxon>
        <taxon>Atheliales</taxon>
        <taxon>Atheliaceae</taxon>
        <taxon>Piloderma</taxon>
    </lineage>
</organism>
<dbReference type="InterPro" id="IPR008972">
    <property type="entry name" value="Cupredoxin"/>
</dbReference>
<dbReference type="OrthoDB" id="2331100at2759"/>
<dbReference type="InParanoid" id="A0A0C3BBF0"/>
<gene>
    <name evidence="1" type="ORF">PILCRDRAFT_88015</name>
</gene>
<accession>A0A0C3BBF0</accession>
<protein>
    <recommendedName>
        <fullName evidence="3">Plastocyanin-like domain-containing protein</fullName>
    </recommendedName>
</protein>
<reference evidence="1 2" key="1">
    <citation type="submission" date="2014-04" db="EMBL/GenBank/DDBJ databases">
        <authorList>
            <consortium name="DOE Joint Genome Institute"/>
            <person name="Kuo A."/>
            <person name="Tarkka M."/>
            <person name="Buscot F."/>
            <person name="Kohler A."/>
            <person name="Nagy L.G."/>
            <person name="Floudas D."/>
            <person name="Copeland A."/>
            <person name="Barry K.W."/>
            <person name="Cichocki N."/>
            <person name="Veneault-Fourrey C."/>
            <person name="LaButti K."/>
            <person name="Lindquist E.A."/>
            <person name="Lipzen A."/>
            <person name="Lundell T."/>
            <person name="Morin E."/>
            <person name="Murat C."/>
            <person name="Sun H."/>
            <person name="Tunlid A."/>
            <person name="Henrissat B."/>
            <person name="Grigoriev I.V."/>
            <person name="Hibbett D.S."/>
            <person name="Martin F."/>
            <person name="Nordberg H.P."/>
            <person name="Cantor M.N."/>
            <person name="Hua S.X."/>
        </authorList>
    </citation>
    <scope>NUCLEOTIDE SEQUENCE [LARGE SCALE GENOMIC DNA]</scope>
    <source>
        <strain evidence="1 2">F 1598</strain>
    </source>
</reference>
<dbReference type="PANTHER" id="PTHR34883">
    <property type="entry name" value="SERINE-RICH PROTEIN, PUTATIVE-RELATED-RELATED"/>
    <property type="match status" value="1"/>
</dbReference>
<dbReference type="AlphaFoldDB" id="A0A0C3BBF0"/>
<dbReference type="HOGENOM" id="CLU_053381_7_2_1"/>
<dbReference type="Proteomes" id="UP000054166">
    <property type="component" value="Unassembled WGS sequence"/>
</dbReference>
<dbReference type="InterPro" id="IPR052953">
    <property type="entry name" value="Ser-rich/MCO-related"/>
</dbReference>
<evidence type="ECO:0000313" key="2">
    <source>
        <dbReference type="Proteomes" id="UP000054166"/>
    </source>
</evidence>
<dbReference type="EMBL" id="KN832990">
    <property type="protein sequence ID" value="KIM83598.1"/>
    <property type="molecule type" value="Genomic_DNA"/>
</dbReference>
<dbReference type="CDD" id="cd00920">
    <property type="entry name" value="Cupredoxin"/>
    <property type="match status" value="1"/>
</dbReference>
<evidence type="ECO:0008006" key="3">
    <source>
        <dbReference type="Google" id="ProtNLM"/>
    </source>
</evidence>
<proteinExistence type="predicted"/>
<dbReference type="SUPFAM" id="SSF49503">
    <property type="entry name" value="Cupredoxins"/>
    <property type="match status" value="1"/>
</dbReference>
<dbReference type="PANTHER" id="PTHR34883:SF15">
    <property type="entry name" value="EXTRACELLULAR SERINE-RICH PROTEIN"/>
    <property type="match status" value="1"/>
</dbReference>
<sequence length="152" mass="16207">MYFVQVEVGGNTSIPGGPVQFVPASISAPKGTVVTFRFSGVIAGNHTVTQSSFDKPCQLLDGGFDSGFIYVPSNITYGFPEWNLTITDDTKPIWYYCKQLVHLPHCTAAGMVGFSYRAINAPTSGSETFAAFQQAAKNSTGIPGQQEGTLKG</sequence>